<keyword evidence="3" id="KW-1185">Reference proteome</keyword>
<accession>A0A9W8NN01</accession>
<evidence type="ECO:0000313" key="2">
    <source>
        <dbReference type="EMBL" id="KAJ3579854.1"/>
    </source>
</evidence>
<dbReference type="Proteomes" id="UP001148614">
    <property type="component" value="Unassembled WGS sequence"/>
</dbReference>
<dbReference type="EMBL" id="JANPWZ010000051">
    <property type="protein sequence ID" value="KAJ3579854.1"/>
    <property type="molecule type" value="Genomic_DNA"/>
</dbReference>
<reference evidence="2" key="1">
    <citation type="submission" date="2022-07" db="EMBL/GenBank/DDBJ databases">
        <title>Genome Sequence of Xylaria arbuscula.</title>
        <authorList>
            <person name="Buettner E."/>
        </authorList>
    </citation>
    <scope>NUCLEOTIDE SEQUENCE</scope>
    <source>
        <strain evidence="2">VT107</strain>
    </source>
</reference>
<protein>
    <submittedName>
        <fullName evidence="2">Uncharacterized protein</fullName>
    </submittedName>
</protein>
<sequence>MGDTGKILPASETVADCRVGPRQPWKEWMAAVEAQAPSEKRPWVGWQPAHDLSGEKPWLEWVKYYVYPEEIFGDNSSPDTEITPELWQKASQREHFDGGDPPVASTAAEGG</sequence>
<dbReference type="AlphaFoldDB" id="A0A9W8NN01"/>
<gene>
    <name evidence="2" type="ORF">NPX13_g711</name>
</gene>
<organism evidence="2 3">
    <name type="scientific">Xylaria arbuscula</name>
    <dbReference type="NCBI Taxonomy" id="114810"/>
    <lineage>
        <taxon>Eukaryota</taxon>
        <taxon>Fungi</taxon>
        <taxon>Dikarya</taxon>
        <taxon>Ascomycota</taxon>
        <taxon>Pezizomycotina</taxon>
        <taxon>Sordariomycetes</taxon>
        <taxon>Xylariomycetidae</taxon>
        <taxon>Xylariales</taxon>
        <taxon>Xylariaceae</taxon>
        <taxon>Xylaria</taxon>
    </lineage>
</organism>
<evidence type="ECO:0000256" key="1">
    <source>
        <dbReference type="SAM" id="MobiDB-lite"/>
    </source>
</evidence>
<comment type="caution">
    <text evidence="2">The sequence shown here is derived from an EMBL/GenBank/DDBJ whole genome shotgun (WGS) entry which is preliminary data.</text>
</comment>
<evidence type="ECO:0000313" key="3">
    <source>
        <dbReference type="Proteomes" id="UP001148614"/>
    </source>
</evidence>
<name>A0A9W8NN01_9PEZI</name>
<proteinExistence type="predicted"/>
<feature type="region of interest" description="Disordered" evidence="1">
    <location>
        <begin position="73"/>
        <end position="111"/>
    </location>
</feature>